<accession>A0ABW1MX91</accession>
<evidence type="ECO:0000313" key="3">
    <source>
        <dbReference type="Proteomes" id="UP001596115"/>
    </source>
</evidence>
<dbReference type="RefSeq" id="WP_367141400.1">
    <property type="nucleotide sequence ID" value="NZ_JBFLAA010000005.1"/>
</dbReference>
<dbReference type="PROSITE" id="PS51688">
    <property type="entry name" value="ICA"/>
    <property type="match status" value="1"/>
</dbReference>
<dbReference type="EMBL" id="JBHRFL010000003">
    <property type="protein sequence ID" value="MFC6068625.1"/>
    <property type="molecule type" value="Genomic_DNA"/>
</dbReference>
<comment type="caution">
    <text evidence="2">The sequence shown here is derived from an EMBL/GenBank/DDBJ whole genome shotgun (WGS) entry which is preliminary data.</text>
</comment>
<evidence type="ECO:0000259" key="1">
    <source>
        <dbReference type="PROSITE" id="PS51688"/>
    </source>
</evidence>
<organism evidence="2 3">
    <name type="scientific">Stenotrophomonas geniculata</name>
    <dbReference type="NCBI Taxonomy" id="86188"/>
    <lineage>
        <taxon>Bacteria</taxon>
        <taxon>Pseudomonadati</taxon>
        <taxon>Pseudomonadota</taxon>
        <taxon>Gammaproteobacteria</taxon>
        <taxon>Lysobacterales</taxon>
        <taxon>Lysobacteraceae</taxon>
        <taxon>Stenotrophomonas</taxon>
    </lineage>
</organism>
<dbReference type="CDD" id="cd10144">
    <property type="entry name" value="Peptidase_S74_CIMCD"/>
    <property type="match status" value="1"/>
</dbReference>
<dbReference type="Pfam" id="PF13884">
    <property type="entry name" value="Peptidase_S74"/>
    <property type="match status" value="1"/>
</dbReference>
<protein>
    <submittedName>
        <fullName evidence="2">Tail fiber domain-containing protein</fullName>
    </submittedName>
</protein>
<reference evidence="2 3" key="1">
    <citation type="submission" date="2024-09" db="EMBL/GenBank/DDBJ databases">
        <title>Whole genome analysis of Stenotrophomonas geniculata MK-1, and its biological control impact on peanut foliage fungus diseases.</title>
        <authorList>
            <person name="Ahsan T."/>
        </authorList>
    </citation>
    <scope>NUCLEOTIDE SEQUENCE [LARGE SCALE GENOMIC DNA]</scope>
    <source>
        <strain evidence="2 3">MK-1</strain>
    </source>
</reference>
<dbReference type="Proteomes" id="UP001596115">
    <property type="component" value="Unassembled WGS sequence"/>
</dbReference>
<gene>
    <name evidence="2" type="ORF">ACFLLB_03455</name>
</gene>
<proteinExistence type="predicted"/>
<dbReference type="InterPro" id="IPR030392">
    <property type="entry name" value="S74_ICA"/>
</dbReference>
<keyword evidence="3" id="KW-1185">Reference proteome</keyword>
<evidence type="ECO:0000313" key="2">
    <source>
        <dbReference type="EMBL" id="MFC6068625.1"/>
    </source>
</evidence>
<name>A0ABW1MX91_9GAMM</name>
<dbReference type="InterPro" id="IPR036388">
    <property type="entry name" value="WH-like_DNA-bd_sf"/>
</dbReference>
<feature type="domain" description="Peptidase S74" evidence="1">
    <location>
        <begin position="229"/>
        <end position="388"/>
    </location>
</feature>
<dbReference type="Gene3D" id="1.10.10.10">
    <property type="entry name" value="Winged helix-like DNA-binding domain superfamily/Winged helix DNA-binding domain"/>
    <property type="match status" value="1"/>
</dbReference>
<sequence>MPKYADPSVFPVGTPAATDNVMTRTAAGADGNFALGNLAGIAGAAVATDQSVYLGSSGWASYSLTAAGRALSGVAGTANTFPYFSATNVVTLGSVTSTGLSILSAANQAAARTAIQAVGTVGDDTVAGVKTFTGASVRIQNPGAGFWLDEGAATDGAYFVLNNATLQIQARAANFGGFTRSLAQILVNGTRTSLGGTEVSPLADNTQTLGSGGRRWTTVYAVNSTINTSDARLKTEPRQLRDAELKAASAIARLPAVWRWLSRVHGDENCEPEGMDARKHFGPTVQAAMAVMEAHGLDPFAYSFICYDEWEAEPEQWHEWPAKGAVLDEDGNELEPAVEAGRELIQPAREAGDRYSFRKEELLCFVVSALAAENDAQAAKIEAMDARLAAVEARA</sequence>